<evidence type="ECO:0000313" key="2">
    <source>
        <dbReference type="Proteomes" id="UP000663881"/>
    </source>
</evidence>
<sequence length="85" mass="9957">MIRRKQYDLAKINTLPIYSSTQLVVLDQHSIEIKTPKRIRDEYKLQQSILNFQIVRVDQNNLAYPTDCFCQTESIHEIEGNVCST</sequence>
<dbReference type="EMBL" id="CAJOAY010011111">
    <property type="protein sequence ID" value="CAF4231990.1"/>
    <property type="molecule type" value="Genomic_DNA"/>
</dbReference>
<comment type="caution">
    <text evidence="1">The sequence shown here is derived from an EMBL/GenBank/DDBJ whole genome shotgun (WGS) entry which is preliminary data.</text>
</comment>
<gene>
    <name evidence="1" type="ORF">OKA104_LOCUS42611</name>
</gene>
<dbReference type="AlphaFoldDB" id="A0A820DGR1"/>
<protein>
    <submittedName>
        <fullName evidence="1">Uncharacterized protein</fullName>
    </submittedName>
</protein>
<reference evidence="1" key="1">
    <citation type="submission" date="2021-02" db="EMBL/GenBank/DDBJ databases">
        <authorList>
            <person name="Nowell W R."/>
        </authorList>
    </citation>
    <scope>NUCLEOTIDE SEQUENCE</scope>
</reference>
<organism evidence="1 2">
    <name type="scientific">Adineta steineri</name>
    <dbReference type="NCBI Taxonomy" id="433720"/>
    <lineage>
        <taxon>Eukaryota</taxon>
        <taxon>Metazoa</taxon>
        <taxon>Spiralia</taxon>
        <taxon>Gnathifera</taxon>
        <taxon>Rotifera</taxon>
        <taxon>Eurotatoria</taxon>
        <taxon>Bdelloidea</taxon>
        <taxon>Adinetida</taxon>
        <taxon>Adinetidae</taxon>
        <taxon>Adineta</taxon>
    </lineage>
</organism>
<accession>A0A820DGR1</accession>
<dbReference type="Proteomes" id="UP000663881">
    <property type="component" value="Unassembled WGS sequence"/>
</dbReference>
<evidence type="ECO:0000313" key="1">
    <source>
        <dbReference type="EMBL" id="CAF4231990.1"/>
    </source>
</evidence>
<name>A0A820DGR1_9BILA</name>
<proteinExistence type="predicted"/>